<reference evidence="3" key="1">
    <citation type="journal article" date="2006" name="PLoS Biol.">
        <title>Macronuclear genome sequence of the ciliate Tetrahymena thermophila, a model eukaryote.</title>
        <authorList>
            <person name="Eisen J.A."/>
            <person name="Coyne R.S."/>
            <person name="Wu M."/>
            <person name="Wu D."/>
            <person name="Thiagarajan M."/>
            <person name="Wortman J.R."/>
            <person name="Badger J.H."/>
            <person name="Ren Q."/>
            <person name="Amedeo P."/>
            <person name="Jones K.M."/>
            <person name="Tallon L.J."/>
            <person name="Delcher A.L."/>
            <person name="Salzberg S.L."/>
            <person name="Silva J.C."/>
            <person name="Haas B.J."/>
            <person name="Majoros W.H."/>
            <person name="Farzad M."/>
            <person name="Carlton J.M."/>
            <person name="Smith R.K. Jr."/>
            <person name="Garg J."/>
            <person name="Pearlman R.E."/>
            <person name="Karrer K.M."/>
            <person name="Sun L."/>
            <person name="Manning G."/>
            <person name="Elde N.C."/>
            <person name="Turkewitz A.P."/>
            <person name="Asai D.J."/>
            <person name="Wilkes D.E."/>
            <person name="Wang Y."/>
            <person name="Cai H."/>
            <person name="Collins K."/>
            <person name="Stewart B.A."/>
            <person name="Lee S.R."/>
            <person name="Wilamowska K."/>
            <person name="Weinberg Z."/>
            <person name="Ruzzo W.L."/>
            <person name="Wloga D."/>
            <person name="Gaertig J."/>
            <person name="Frankel J."/>
            <person name="Tsao C.-C."/>
            <person name="Gorovsky M.A."/>
            <person name="Keeling P.J."/>
            <person name="Waller R.F."/>
            <person name="Patron N.J."/>
            <person name="Cherry J.M."/>
            <person name="Stover N.A."/>
            <person name="Krieger C.J."/>
            <person name="del Toro C."/>
            <person name="Ryder H.F."/>
            <person name="Williamson S.C."/>
            <person name="Barbeau R.A."/>
            <person name="Hamilton E.P."/>
            <person name="Orias E."/>
        </authorList>
    </citation>
    <scope>NUCLEOTIDE SEQUENCE [LARGE SCALE GENOMIC DNA]</scope>
    <source>
        <strain evidence="3">SB210</strain>
    </source>
</reference>
<organism evidence="2 3">
    <name type="scientific">Tetrahymena thermophila (strain SB210)</name>
    <dbReference type="NCBI Taxonomy" id="312017"/>
    <lineage>
        <taxon>Eukaryota</taxon>
        <taxon>Sar</taxon>
        <taxon>Alveolata</taxon>
        <taxon>Ciliophora</taxon>
        <taxon>Intramacronucleata</taxon>
        <taxon>Oligohymenophorea</taxon>
        <taxon>Hymenostomatida</taxon>
        <taxon>Tetrahymenina</taxon>
        <taxon>Tetrahymenidae</taxon>
        <taxon>Tetrahymena</taxon>
    </lineage>
</organism>
<dbReference type="InParanoid" id="Q23VD3"/>
<keyword evidence="2" id="KW-0472">Membrane</keyword>
<dbReference type="Proteomes" id="UP000009168">
    <property type="component" value="Unassembled WGS sequence"/>
</dbReference>
<dbReference type="HOGENOM" id="CLU_126288_0_0_1"/>
<sequence>MRIYAFVLIALVAIAAAQFDTLTQDQIKQINECSGKIEFPCKSNDQNCMSQLEQADQCFDQCSLTDIHNMTVCTQGCKSSNNDVQIHIEQKTACMSFLEKNPSNKNENKIPSMNTGINILAFTVIASVLSLLL</sequence>
<proteinExistence type="predicted"/>
<accession>Q23VD3</accession>
<dbReference type="AlphaFoldDB" id="Q23VD3"/>
<evidence type="ECO:0000313" key="2">
    <source>
        <dbReference type="EMBL" id="EAS00503.1"/>
    </source>
</evidence>
<keyword evidence="2" id="KW-0812">Transmembrane</keyword>
<dbReference type="KEGG" id="tet:TTHERM_00957680"/>
<feature type="signal peptide" evidence="1">
    <location>
        <begin position="1"/>
        <end position="17"/>
    </location>
</feature>
<protein>
    <submittedName>
        <fullName evidence="2">Transmembrane protein, putative</fullName>
    </submittedName>
</protein>
<evidence type="ECO:0000256" key="1">
    <source>
        <dbReference type="SAM" id="SignalP"/>
    </source>
</evidence>
<gene>
    <name evidence="2" type="ORF">TTHERM_00957680</name>
</gene>
<name>Q23VD3_TETTS</name>
<dbReference type="GeneID" id="7825790"/>
<keyword evidence="1" id="KW-0732">Signal</keyword>
<feature type="chain" id="PRO_5004202048" evidence="1">
    <location>
        <begin position="18"/>
        <end position="133"/>
    </location>
</feature>
<dbReference type="EMBL" id="GG662613">
    <property type="protein sequence ID" value="EAS00503.1"/>
    <property type="molecule type" value="Genomic_DNA"/>
</dbReference>
<dbReference type="RefSeq" id="XP_001020748.1">
    <property type="nucleotide sequence ID" value="XM_001020748.1"/>
</dbReference>
<evidence type="ECO:0000313" key="3">
    <source>
        <dbReference type="Proteomes" id="UP000009168"/>
    </source>
</evidence>
<keyword evidence="3" id="KW-1185">Reference proteome</keyword>